<dbReference type="Proteomes" id="UP000319865">
    <property type="component" value="Unassembled WGS sequence"/>
</dbReference>
<keyword evidence="1" id="KW-0805">Transcription regulation</keyword>
<dbReference type="GO" id="GO:0003677">
    <property type="term" value="F:DNA binding"/>
    <property type="evidence" value="ECO:0007669"/>
    <property type="project" value="UniProtKB-KW"/>
</dbReference>
<dbReference type="InterPro" id="IPR009061">
    <property type="entry name" value="DNA-bd_dom_put_sf"/>
</dbReference>
<dbReference type="SUPFAM" id="SSF46955">
    <property type="entry name" value="Putative DNA-binding domain"/>
    <property type="match status" value="1"/>
</dbReference>
<dbReference type="RefSeq" id="WP_142026492.1">
    <property type="nucleotide sequence ID" value="NZ_VFQE01000001.1"/>
</dbReference>
<comment type="caution">
    <text evidence="5">The sequence shown here is derived from an EMBL/GenBank/DDBJ whole genome shotgun (WGS) entry which is preliminary data.</text>
</comment>
<evidence type="ECO:0000256" key="1">
    <source>
        <dbReference type="ARBA" id="ARBA00023015"/>
    </source>
</evidence>
<dbReference type="OrthoDB" id="9802039at2"/>
<organism evidence="5 6">
    <name type="scientific">Blastococcus colisei</name>
    <dbReference type="NCBI Taxonomy" id="1564162"/>
    <lineage>
        <taxon>Bacteria</taxon>
        <taxon>Bacillati</taxon>
        <taxon>Actinomycetota</taxon>
        <taxon>Actinomycetes</taxon>
        <taxon>Geodermatophilales</taxon>
        <taxon>Geodermatophilaceae</taxon>
        <taxon>Blastococcus</taxon>
    </lineage>
</organism>
<dbReference type="Pfam" id="PF09278">
    <property type="entry name" value="MerR-DNA-bind"/>
    <property type="match status" value="1"/>
</dbReference>
<dbReference type="Gene3D" id="1.10.1660.10">
    <property type="match status" value="1"/>
</dbReference>
<evidence type="ECO:0000313" key="5">
    <source>
        <dbReference type="EMBL" id="TQN44082.1"/>
    </source>
</evidence>
<sequence length="141" mass="14999">MRIGQLAARTGLTTKTIRFYESVGVLPAPARCSSGYRDYDEGAVDRLAFVKAAQAAGLSLAEIREIITVRASSGAPCQHVLALLDSHAADLDRRIAELTGLRAEVERLRSRASTLDPATCDPAVVCQVIPADVVARPVPTT</sequence>
<dbReference type="EMBL" id="VFQE01000001">
    <property type="protein sequence ID" value="TQN44082.1"/>
    <property type="molecule type" value="Genomic_DNA"/>
</dbReference>
<dbReference type="PRINTS" id="PR00040">
    <property type="entry name" value="HTHMERR"/>
</dbReference>
<dbReference type="AlphaFoldDB" id="A0A543PJ24"/>
<protein>
    <submittedName>
        <fullName evidence="5">DNA-binding transcriptional MerR regulator</fullName>
    </submittedName>
</protein>
<evidence type="ECO:0000313" key="6">
    <source>
        <dbReference type="Proteomes" id="UP000319865"/>
    </source>
</evidence>
<evidence type="ECO:0000256" key="2">
    <source>
        <dbReference type="ARBA" id="ARBA00023125"/>
    </source>
</evidence>
<dbReference type="SMART" id="SM00422">
    <property type="entry name" value="HTH_MERR"/>
    <property type="match status" value="1"/>
</dbReference>
<dbReference type="GO" id="GO:0003700">
    <property type="term" value="F:DNA-binding transcription factor activity"/>
    <property type="evidence" value="ECO:0007669"/>
    <property type="project" value="InterPro"/>
</dbReference>
<dbReference type="InterPro" id="IPR015358">
    <property type="entry name" value="Tscrpt_reg_MerR_DNA-bd"/>
</dbReference>
<gene>
    <name evidence="5" type="ORF">FHU33_3566</name>
</gene>
<dbReference type="PANTHER" id="PTHR30204">
    <property type="entry name" value="REDOX-CYCLING DRUG-SENSING TRANSCRIPTIONAL ACTIVATOR SOXR"/>
    <property type="match status" value="1"/>
</dbReference>
<proteinExistence type="predicted"/>
<name>A0A543PJ24_9ACTN</name>
<reference evidence="5 6" key="1">
    <citation type="submission" date="2019-06" db="EMBL/GenBank/DDBJ databases">
        <title>Sequencing the genomes of 1000 actinobacteria strains.</title>
        <authorList>
            <person name="Klenk H.-P."/>
        </authorList>
    </citation>
    <scope>NUCLEOTIDE SEQUENCE [LARGE SCALE GENOMIC DNA]</scope>
    <source>
        <strain evidence="5 6">DSM 46837</strain>
    </source>
</reference>
<dbReference type="InterPro" id="IPR000551">
    <property type="entry name" value="MerR-type_HTH_dom"/>
</dbReference>
<accession>A0A543PJ24</accession>
<keyword evidence="3" id="KW-0804">Transcription</keyword>
<keyword evidence="2 5" id="KW-0238">DNA-binding</keyword>
<dbReference type="PANTHER" id="PTHR30204:SF94">
    <property type="entry name" value="HEAVY METAL-DEPENDENT TRANSCRIPTIONAL REGULATOR HI_0293-RELATED"/>
    <property type="match status" value="1"/>
</dbReference>
<dbReference type="PROSITE" id="PS00552">
    <property type="entry name" value="HTH_MERR_1"/>
    <property type="match status" value="1"/>
</dbReference>
<feature type="domain" description="HTH merR-type" evidence="4">
    <location>
        <begin position="1"/>
        <end position="69"/>
    </location>
</feature>
<evidence type="ECO:0000256" key="3">
    <source>
        <dbReference type="ARBA" id="ARBA00023163"/>
    </source>
</evidence>
<dbReference type="Pfam" id="PF00376">
    <property type="entry name" value="MerR"/>
    <property type="match status" value="1"/>
</dbReference>
<dbReference type="PROSITE" id="PS50937">
    <property type="entry name" value="HTH_MERR_2"/>
    <property type="match status" value="1"/>
</dbReference>
<evidence type="ECO:0000259" key="4">
    <source>
        <dbReference type="PROSITE" id="PS50937"/>
    </source>
</evidence>
<dbReference type="InterPro" id="IPR047057">
    <property type="entry name" value="MerR_fam"/>
</dbReference>
<keyword evidence="6" id="KW-1185">Reference proteome</keyword>
<dbReference type="CDD" id="cd04770">
    <property type="entry name" value="HTH_HMRTR"/>
    <property type="match status" value="1"/>
</dbReference>